<dbReference type="InterPro" id="IPR007452">
    <property type="entry name" value="TamB_C"/>
</dbReference>
<evidence type="ECO:0000313" key="6">
    <source>
        <dbReference type="EMBL" id="SVA27744.1"/>
    </source>
</evidence>
<gene>
    <name evidence="6" type="ORF">METZ01_LOCUS80598</name>
</gene>
<reference evidence="6" key="1">
    <citation type="submission" date="2018-05" db="EMBL/GenBank/DDBJ databases">
        <authorList>
            <person name="Lanie J.A."/>
            <person name="Ng W.-L."/>
            <person name="Kazmierczak K.M."/>
            <person name="Andrzejewski T.M."/>
            <person name="Davidsen T.M."/>
            <person name="Wayne K.J."/>
            <person name="Tettelin H."/>
            <person name="Glass J.I."/>
            <person name="Rusch D."/>
            <person name="Podicherti R."/>
            <person name="Tsui H.-C.T."/>
            <person name="Winkler M.E."/>
        </authorList>
    </citation>
    <scope>NUCLEOTIDE SEQUENCE</scope>
</reference>
<organism evidence="6">
    <name type="scientific">marine metagenome</name>
    <dbReference type="NCBI Taxonomy" id="408172"/>
    <lineage>
        <taxon>unclassified sequences</taxon>
        <taxon>metagenomes</taxon>
        <taxon>ecological metagenomes</taxon>
    </lineage>
</organism>
<feature type="domain" description="Translocation and assembly module TamB C-terminal" evidence="5">
    <location>
        <begin position="970"/>
        <end position="1315"/>
    </location>
</feature>
<dbReference type="EMBL" id="UINC01006475">
    <property type="protein sequence ID" value="SVA27744.1"/>
    <property type="molecule type" value="Genomic_DNA"/>
</dbReference>
<protein>
    <recommendedName>
        <fullName evidence="5">Translocation and assembly module TamB C-terminal domain-containing protein</fullName>
    </recommendedName>
</protein>
<evidence type="ECO:0000256" key="4">
    <source>
        <dbReference type="ARBA" id="ARBA00023136"/>
    </source>
</evidence>
<feature type="non-terminal residue" evidence="6">
    <location>
        <position position="1"/>
    </location>
</feature>
<dbReference type="PANTHER" id="PTHR36985">
    <property type="entry name" value="TRANSLOCATION AND ASSEMBLY MODULE SUBUNIT TAMB"/>
    <property type="match status" value="1"/>
</dbReference>
<dbReference type="GO" id="GO:0005886">
    <property type="term" value="C:plasma membrane"/>
    <property type="evidence" value="ECO:0007669"/>
    <property type="project" value="InterPro"/>
</dbReference>
<sequence length="1328" mass="143857">DLGPSVRARAEEFASDWLDREVRIGRIGAYIVPGRFLVEDLFIAGLEPEDRPFLNAGRIEVSIAWLALLHGEVLVDAEMSDWQMLAESFGDGRESFPAFVQRPAEVDDGAVVEPVASTDESGDAERRRFVATLRYLRANDGEFVLEDHGAGVTVTAPNLELIITKILDYRGHASFFGGTVQIKDFKPIWADMTADFELDGAQVHLTRIDLETDGAITVLEGDVDLQNLPEMTYHLESDVDLARMRELFFADDEFTLSGDSHFSGTWHKFEGGHDLRGSFTSPVGGIEFSAGEFRFPGLDGQLRWQTDRLEVWDVASTPYGGRARFDFSIGKEPGQSIFDFGYEDLDVDQLSQLFDLRGIEPLTRVSGHNQLRWPTSRFSEFLSVGKIELAPSDGVPLATSVLPPGAAAAVEARAARPVDLSNRRFALGGGTEYTVKGDVIEFRSGQIATPTTHVTFDGRTQAGKDTRIPFQVASSDWQEGYRLMTAVMTAVGSPTEPFELDGAGTFEGVLLGDLSAPRVEATFNGDALRAWNVRWGAGRGRLVVDNGYIDVTNGMFERDGAEFGVDGLFSTSRSREDGGEEMNAVFTMSAFPSSNVQAAFDLDYTIDGPATGEMHLYGPYDRLFGFGHLALDRPLAYGLSFDSATAGLRFEGNGVWLDGFEMQKGDGAVTGAAFIGWDADYSFNWDARNIDVNTLEIIPTPPEPLSGTAEFNVSGVGAFDSPRYELRGTVVDLFVGDEEIGQVTGRFDVRDDRLTIDLEGASSTLAVSATGQVGLMDRVVDLRVRVTNASLAPYVRMYDPRLSPYTSAVVSGSAHVTGELNWDGISADATIEQADLRLLDYDVRNDGPTELSLDGRVISVDRLRLVGEGTGVDLVGSVDLATDALGLTIRGDANLGILQGFVPDLRGSGVAEVRTRVSGTFDEPELTGQATLSNGRIRHIALPHGIEAINGRIVFERGGIRFDDVPALMGGGAVTVGGRVGLNGFQPDELGVTLTGQEMQWRYPEGFRSLVDADLVLRGNATAPVLAGTINVRDAVLPDALDMGIGLFGGSEGDTEVTVSEPEASGLPLTLDVRLVAPSSLRMTSNTVRIVSSAELTLQGSYDRPQLFGSAEIERGEAFFDGNRYRLNYGTISFANPNEIEPFFNVEIETDVRVPGQTYRVTVRATGTADRLVPALSSDPPLPEVDVLGLLLGDVRDPQGADLRAARAPELAQQQRLQAGAARLLTSSLSSGVGRVVEESFGVDTFQITPALGDPSSRQSAQLNPTARVLIGQRISGRAHLTLSRALSGANRDLIVVLEYDQSDRLAWVLSQNEDRTYALDFRVRHAF</sequence>
<dbReference type="Pfam" id="PF04357">
    <property type="entry name" value="TamB"/>
    <property type="match status" value="1"/>
</dbReference>
<dbReference type="GO" id="GO:0009306">
    <property type="term" value="P:protein secretion"/>
    <property type="evidence" value="ECO:0007669"/>
    <property type="project" value="InterPro"/>
</dbReference>
<accession>A0A381UIE6</accession>
<dbReference type="PANTHER" id="PTHR36985:SF1">
    <property type="entry name" value="TRANSLOCATION AND ASSEMBLY MODULE SUBUNIT TAMB"/>
    <property type="match status" value="1"/>
</dbReference>
<proteinExistence type="predicted"/>
<keyword evidence="4" id="KW-0472">Membrane</keyword>
<evidence type="ECO:0000256" key="1">
    <source>
        <dbReference type="ARBA" id="ARBA00004167"/>
    </source>
</evidence>
<evidence type="ECO:0000256" key="3">
    <source>
        <dbReference type="ARBA" id="ARBA00022989"/>
    </source>
</evidence>
<dbReference type="GO" id="GO:0097347">
    <property type="term" value="C:TAM protein secretion complex"/>
    <property type="evidence" value="ECO:0007669"/>
    <property type="project" value="TreeGrafter"/>
</dbReference>
<keyword evidence="3" id="KW-1133">Transmembrane helix</keyword>
<name>A0A381UIE6_9ZZZZ</name>
<evidence type="ECO:0000256" key="2">
    <source>
        <dbReference type="ARBA" id="ARBA00022692"/>
    </source>
</evidence>
<keyword evidence="2" id="KW-0812">Transmembrane</keyword>
<comment type="subcellular location">
    <subcellularLocation>
        <location evidence="1">Membrane</location>
        <topology evidence="1">Single-pass membrane protein</topology>
    </subcellularLocation>
</comment>
<evidence type="ECO:0000259" key="5">
    <source>
        <dbReference type="Pfam" id="PF04357"/>
    </source>
</evidence>